<dbReference type="InterPro" id="IPR028301">
    <property type="entry name" value="V8_his_AS"/>
</dbReference>
<gene>
    <name evidence="5" type="primary">degP</name>
    <name evidence="6" type="ORF">APQ99_01490</name>
    <name evidence="5" type="ORF">HBSAL_01865</name>
</gene>
<dbReference type="GO" id="GO:0006508">
    <property type="term" value="P:proteolysis"/>
    <property type="evidence" value="ECO:0007669"/>
    <property type="project" value="UniProtKB-KW"/>
</dbReference>
<evidence type="ECO:0000256" key="2">
    <source>
        <dbReference type="ARBA" id="ARBA00022670"/>
    </source>
</evidence>
<reference evidence="5 7" key="1">
    <citation type="journal article" date="2019" name="Microbiol. Resour. Announc.">
        <title>The Genome Sequence of the Halobacterium salinarum Type Strain Is Closely Related to That of Laboratory Strains NRC-1 and R1.</title>
        <authorList>
            <person name="Pfeiffer F."/>
            <person name="Marchfelder A."/>
            <person name="Habermann B."/>
            <person name="Dyall-Smith M.L."/>
        </authorList>
    </citation>
    <scope>NUCLEOTIDE SEQUENCE [LARGE SCALE GENOMIC DNA]</scope>
    <source>
        <strain evidence="5">91-R6</strain>
        <strain evidence="7">ATCC 33171 / DSM 3754 / JCM 8978 / NBRC 102687 / NCIMB 764 / 91-R6</strain>
    </source>
</reference>
<proteinExistence type="inferred from homology"/>
<dbReference type="InterPro" id="IPR036034">
    <property type="entry name" value="PDZ_sf"/>
</dbReference>
<evidence type="ECO:0000313" key="8">
    <source>
        <dbReference type="Proteomes" id="UP000323075"/>
    </source>
</evidence>
<organism evidence="5 7">
    <name type="scientific">Halobacterium salinarum (strain ATCC 33171 / DSM 3754 / JCM 8978 / NBRC 102687 / NCIMB 764 / 91-R6)</name>
    <dbReference type="NCBI Taxonomy" id="2597657"/>
    <lineage>
        <taxon>Archaea</taxon>
        <taxon>Methanobacteriati</taxon>
        <taxon>Methanobacteriota</taxon>
        <taxon>Stenosarchaea group</taxon>
        <taxon>Halobacteria</taxon>
        <taxon>Halobacteriales</taxon>
        <taxon>Halobacteriaceae</taxon>
        <taxon>Halobacterium</taxon>
    </lineage>
</organism>
<reference evidence="6 8" key="2">
    <citation type="submission" date="2019-07" db="EMBL/GenBank/DDBJ databases">
        <title>Genomic Encyclopedia of Archaeal and Bacterial Type Strains, Phase II (KMG-II): from individual species to whole genera.</title>
        <authorList>
            <person name="Goeker M."/>
        </authorList>
    </citation>
    <scope>NUCLEOTIDE SEQUENCE [LARGE SCALE GENOMIC DNA]</scope>
    <source>
        <strain evidence="6 8">DSM 3754</strain>
    </source>
</reference>
<evidence type="ECO:0000256" key="1">
    <source>
        <dbReference type="ARBA" id="ARBA00010541"/>
    </source>
</evidence>
<dbReference type="PROSITE" id="PS51318">
    <property type="entry name" value="TAT"/>
    <property type="match status" value="1"/>
</dbReference>
<evidence type="ECO:0000313" key="6">
    <source>
        <dbReference type="EMBL" id="TYO76849.1"/>
    </source>
</evidence>
<dbReference type="EMBL" id="CP038631">
    <property type="protein sequence ID" value="QCC44103.1"/>
    <property type="molecule type" value="Genomic_DNA"/>
</dbReference>
<accession>A0A4D6GR29</accession>
<dbReference type="SUPFAM" id="SSF50494">
    <property type="entry name" value="Trypsin-like serine proteases"/>
    <property type="match status" value="1"/>
</dbReference>
<comment type="similarity">
    <text evidence="1">Belongs to the peptidase S1C family.</text>
</comment>
<dbReference type="Proteomes" id="UP000296216">
    <property type="component" value="Chromosome"/>
</dbReference>
<keyword evidence="2 5" id="KW-0645">Protease</keyword>
<dbReference type="Pfam" id="PF13180">
    <property type="entry name" value="PDZ_2"/>
    <property type="match status" value="1"/>
</dbReference>
<sequence>MPSRRDVLRLGAGVLAAGTAGCTDTAPNRVAAAETAATTTRETTTDSRSESPYTAVYRDVIDSVVMIRTQSGQGTGWLYNDTTLVTNAHVVGRSETVNVRFNDGTWETGRVRGTDPNSDLAAVTVTDTPAAATPLALRTASPVAGTEVVAIGNPFALNGTVTTGIISGTNRAIPAPTGYRIPDAVQTDAAVNPGNSGGPLVSLDGDVVAVVNSGGGDNIAFGISAALTDRVVPSLIDTGDYEHAYLGVSFTPVTPTVADANGLTESRGLLVMSVDPSGPSAGRLVGSDATTIVDGGAVRVGGDIVLAVNGTRVHTLEDVLSLLALHTSPGDTVSVRLLRDGDRRTVDVELGARPSG</sequence>
<dbReference type="InterPro" id="IPR001940">
    <property type="entry name" value="Peptidase_S1C"/>
</dbReference>
<evidence type="ECO:0000256" key="3">
    <source>
        <dbReference type="ARBA" id="ARBA00022801"/>
    </source>
</evidence>
<evidence type="ECO:0000313" key="5">
    <source>
        <dbReference type="EMBL" id="QCC44103.1"/>
    </source>
</evidence>
<evidence type="ECO:0000259" key="4">
    <source>
        <dbReference type="Pfam" id="PF13180"/>
    </source>
</evidence>
<dbReference type="Proteomes" id="UP000323075">
    <property type="component" value="Unassembled WGS sequence"/>
</dbReference>
<dbReference type="GeneID" id="68693194"/>
<dbReference type="SUPFAM" id="SSF50156">
    <property type="entry name" value="PDZ domain-like"/>
    <property type="match status" value="1"/>
</dbReference>
<dbReference type="InterPro" id="IPR051201">
    <property type="entry name" value="Chloro_Bact_Ser_Proteases"/>
</dbReference>
<dbReference type="Gene3D" id="2.40.10.10">
    <property type="entry name" value="Trypsin-like serine proteases"/>
    <property type="match status" value="2"/>
</dbReference>
<dbReference type="EMBL" id="VRYN01000002">
    <property type="protein sequence ID" value="TYO76849.1"/>
    <property type="molecule type" value="Genomic_DNA"/>
</dbReference>
<dbReference type="InterPro" id="IPR001478">
    <property type="entry name" value="PDZ"/>
</dbReference>
<evidence type="ECO:0000313" key="7">
    <source>
        <dbReference type="Proteomes" id="UP000296216"/>
    </source>
</evidence>
<keyword evidence="3 5" id="KW-0378">Hydrolase</keyword>
<dbReference type="PANTHER" id="PTHR43343:SF3">
    <property type="entry name" value="PROTEASE DO-LIKE 8, CHLOROPLASTIC"/>
    <property type="match status" value="1"/>
</dbReference>
<dbReference type="AlphaFoldDB" id="A0A4D6GR29"/>
<dbReference type="PRINTS" id="PR00834">
    <property type="entry name" value="PROTEASES2C"/>
</dbReference>
<dbReference type="InterPro" id="IPR043504">
    <property type="entry name" value="Peptidase_S1_PA_chymotrypsin"/>
</dbReference>
<reference evidence="5" key="3">
    <citation type="journal article" name="MicrobiologyOpen">
        <title>Whole-genome comparison between the type strain of Halobacterium salinarum (DSM 3754(T)) and the laboratory strains R1 and NRC-1.</title>
        <authorList>
            <person name="Pfeiffer F."/>
            <person name="Losensky G."/>
            <person name="Marchfelder A."/>
            <person name="Habermann B."/>
            <person name="Dyall-Smith M."/>
        </authorList>
    </citation>
    <scope>NUCLEOTIDE SEQUENCE</scope>
    <source>
        <strain evidence="5">91-R6</strain>
    </source>
</reference>
<dbReference type="Gene3D" id="2.30.42.10">
    <property type="match status" value="1"/>
</dbReference>
<dbReference type="GO" id="GO:0004252">
    <property type="term" value="F:serine-type endopeptidase activity"/>
    <property type="evidence" value="ECO:0007669"/>
    <property type="project" value="InterPro"/>
</dbReference>
<dbReference type="InterPro" id="IPR009003">
    <property type="entry name" value="Peptidase_S1_PA"/>
</dbReference>
<dbReference type="RefSeq" id="WP_010902123.1">
    <property type="nucleotide sequence ID" value="NZ_VRYN01000002.1"/>
</dbReference>
<dbReference type="PROSITE" id="PS00672">
    <property type="entry name" value="V8_HIS"/>
    <property type="match status" value="1"/>
</dbReference>
<dbReference type="InterPro" id="IPR006311">
    <property type="entry name" value="TAT_signal"/>
</dbReference>
<protein>
    <submittedName>
        <fullName evidence="5">Putative periplasmic serine protease</fullName>
        <ecNumber evidence="5">3.4.21.-</ecNumber>
    </submittedName>
    <submittedName>
        <fullName evidence="6">Serine protease, S1-C subfamily, contains C-terminal PDZ domain</fullName>
    </submittedName>
</protein>
<dbReference type="EC" id="3.4.21.-" evidence="5"/>
<name>A0A4D6GR29_HALS9</name>
<dbReference type="Pfam" id="PF13365">
    <property type="entry name" value="Trypsin_2"/>
    <property type="match status" value="1"/>
</dbReference>
<dbReference type="PANTHER" id="PTHR43343">
    <property type="entry name" value="PEPTIDASE S12"/>
    <property type="match status" value="1"/>
</dbReference>
<feature type="domain" description="PDZ" evidence="4">
    <location>
        <begin position="245"/>
        <end position="350"/>
    </location>
</feature>
<dbReference type="PROSITE" id="PS51257">
    <property type="entry name" value="PROKAR_LIPOPROTEIN"/>
    <property type="match status" value="1"/>
</dbReference>